<name>A0AAU7PKW6_9FIRM</name>
<reference evidence="1" key="1">
    <citation type="submission" date="2024-06" db="EMBL/GenBank/DDBJ databases">
        <title>Lacrimispora cavernae sp. nov., a novel anaerobe isolated from bat guano pile inside a cave.</title>
        <authorList>
            <person name="Miller S.L."/>
            <person name="Lu N."/>
            <person name="King J."/>
            <person name="Sankaranarayanan K."/>
            <person name="Lawson P.A."/>
        </authorList>
    </citation>
    <scope>NUCLEOTIDE SEQUENCE</scope>
    <source>
        <strain evidence="1">BS-2</strain>
    </source>
</reference>
<sequence length="305" mass="35564">MYDRRENDLKSYFPDYVKEFVEFDSIAKLEAKEFKVLNDGCQDLWDAGFILTADYQGIKKWELFLDLKPEPQFTLDERRSAVLANWNYQLPYSKSKLGEQLTALLGEDYELYIFHHIYKLKLVVKERPITVLKSIQGMIREMIPANLETFFLSKYQGNYNIHTSCKNSIRYWTGFYPRYNLPHLYLDNLWSFDGSRSLNGYNSGEFIDFYPIRSRFGANVPEFVQAAERIKVPTVTVERITTGSNILRFRTDLRGDIQCKEKAAFASETEEQVTAGPTRVMNVNIVNSTWKLDSRRKLNGGLSIL</sequence>
<proteinExistence type="predicted"/>
<dbReference type="AlphaFoldDB" id="A0AAU7PKW6"/>
<accession>A0AAU7PKW6</accession>
<organism evidence="1">
    <name type="scientific">Lacrimispora sp. BS-2</name>
    <dbReference type="NCBI Taxonomy" id="3151850"/>
    <lineage>
        <taxon>Bacteria</taxon>
        <taxon>Bacillati</taxon>
        <taxon>Bacillota</taxon>
        <taxon>Clostridia</taxon>
        <taxon>Lachnospirales</taxon>
        <taxon>Lachnospiraceae</taxon>
        <taxon>Lacrimispora</taxon>
    </lineage>
</organism>
<dbReference type="Pfam" id="PF10076">
    <property type="entry name" value="Phage_Mu_Gp48"/>
    <property type="match status" value="1"/>
</dbReference>
<dbReference type="InterPro" id="IPR018755">
    <property type="entry name" value="Phage_Mu_Gp48"/>
</dbReference>
<dbReference type="RefSeq" id="WP_349944376.1">
    <property type="nucleotide sequence ID" value="NZ_CP157940.1"/>
</dbReference>
<gene>
    <name evidence="1" type="ORF">ABFV83_12890</name>
</gene>
<protein>
    <submittedName>
        <fullName evidence="1">Phage tail protein</fullName>
    </submittedName>
</protein>
<evidence type="ECO:0000313" key="1">
    <source>
        <dbReference type="EMBL" id="XBS52737.1"/>
    </source>
</evidence>
<dbReference type="EMBL" id="CP157940">
    <property type="protein sequence ID" value="XBS52737.1"/>
    <property type="molecule type" value="Genomic_DNA"/>
</dbReference>